<keyword evidence="4" id="KW-0325">Glycoprotein</keyword>
<dbReference type="InterPro" id="IPR019577">
    <property type="entry name" value="SPARC/Testican_Ca-bd-dom"/>
</dbReference>
<evidence type="ECO:0000256" key="2">
    <source>
        <dbReference type="ARBA" id="ARBA00022525"/>
    </source>
</evidence>
<dbReference type="AlphaFoldDB" id="A0A512M3M4"/>
<feature type="domain" description="SPARC/Testican calcium-binding" evidence="7">
    <location>
        <begin position="58"/>
        <end position="106"/>
    </location>
</feature>
<keyword evidence="3" id="KW-1015">Disulfide bond</keyword>
<feature type="compositionally biased region" description="Low complexity" evidence="5">
    <location>
        <begin position="114"/>
        <end position="127"/>
    </location>
</feature>
<dbReference type="Proteomes" id="UP000321577">
    <property type="component" value="Unassembled WGS sequence"/>
</dbReference>
<sequence length="196" mass="20302">MKRTLTTMAALLALTLTAAAQSGGSGTSRVGGIPGSSNVDTNTAGGSLNVANPDQRQTFAELDSNKDDILSKEELSRMRGDNDANKLLIQKSDLNSDGSLSKDEFASLPANDRNAANAQSNSNNADARNNDSKKPDAQNNRPDARSNNDNRENNSNKDKNTNAKPDTQNSSKPNSGAAGSPGATTSGNGGQVPSPN</sequence>
<feature type="compositionally biased region" description="Low complexity" evidence="5">
    <location>
        <begin position="169"/>
        <end position="186"/>
    </location>
</feature>
<comment type="caution">
    <text evidence="8">The sequence shown here is derived from an EMBL/GenBank/DDBJ whole genome shotgun (WGS) entry which is preliminary data.</text>
</comment>
<evidence type="ECO:0000259" key="7">
    <source>
        <dbReference type="Pfam" id="PF10591"/>
    </source>
</evidence>
<protein>
    <recommendedName>
        <fullName evidence="7">SPARC/Testican calcium-binding domain-containing protein</fullName>
    </recommendedName>
</protein>
<evidence type="ECO:0000256" key="5">
    <source>
        <dbReference type="SAM" id="MobiDB-lite"/>
    </source>
</evidence>
<comment type="subcellular location">
    <subcellularLocation>
        <location evidence="1">Secreted</location>
    </subcellularLocation>
</comment>
<feature type="region of interest" description="Disordered" evidence="5">
    <location>
        <begin position="114"/>
        <end position="196"/>
    </location>
</feature>
<feature type="chain" id="PRO_5021917487" description="SPARC/Testican calcium-binding domain-containing protein" evidence="6">
    <location>
        <begin position="21"/>
        <end position="196"/>
    </location>
</feature>
<feature type="compositionally biased region" description="Basic and acidic residues" evidence="5">
    <location>
        <begin position="128"/>
        <end position="161"/>
    </location>
</feature>
<dbReference type="GO" id="GO:0005576">
    <property type="term" value="C:extracellular region"/>
    <property type="evidence" value="ECO:0007669"/>
    <property type="project" value="UniProtKB-SubCell"/>
</dbReference>
<keyword evidence="9" id="KW-1185">Reference proteome</keyword>
<feature type="signal peptide" evidence="6">
    <location>
        <begin position="1"/>
        <end position="20"/>
    </location>
</feature>
<organism evidence="8 9">
    <name type="scientific">Brevifollis gellanilyticus</name>
    <dbReference type="NCBI Taxonomy" id="748831"/>
    <lineage>
        <taxon>Bacteria</taxon>
        <taxon>Pseudomonadati</taxon>
        <taxon>Verrucomicrobiota</taxon>
        <taxon>Verrucomicrobiia</taxon>
        <taxon>Verrucomicrobiales</taxon>
        <taxon>Verrucomicrobiaceae</taxon>
    </lineage>
</organism>
<dbReference type="GO" id="GO:0005509">
    <property type="term" value="F:calcium ion binding"/>
    <property type="evidence" value="ECO:0007669"/>
    <property type="project" value="InterPro"/>
</dbReference>
<evidence type="ECO:0000256" key="4">
    <source>
        <dbReference type="ARBA" id="ARBA00023180"/>
    </source>
</evidence>
<dbReference type="InterPro" id="IPR011992">
    <property type="entry name" value="EF-hand-dom_pair"/>
</dbReference>
<feature type="region of interest" description="Disordered" evidence="5">
    <location>
        <begin position="22"/>
        <end position="53"/>
    </location>
</feature>
<reference evidence="8 9" key="1">
    <citation type="submission" date="2019-07" db="EMBL/GenBank/DDBJ databases">
        <title>Whole genome shotgun sequence of Brevifollis gellanilyticus NBRC 108608.</title>
        <authorList>
            <person name="Hosoyama A."/>
            <person name="Uohara A."/>
            <person name="Ohji S."/>
            <person name="Ichikawa N."/>
        </authorList>
    </citation>
    <scope>NUCLEOTIDE SEQUENCE [LARGE SCALE GENOMIC DNA]</scope>
    <source>
        <strain evidence="8 9">NBRC 108608</strain>
    </source>
</reference>
<accession>A0A512M3M4</accession>
<dbReference type="InterPro" id="IPR018247">
    <property type="entry name" value="EF_Hand_1_Ca_BS"/>
</dbReference>
<keyword evidence="6" id="KW-0732">Signal</keyword>
<dbReference type="RefSeq" id="WP_146848797.1">
    <property type="nucleotide sequence ID" value="NZ_BKAG01000003.1"/>
</dbReference>
<dbReference type="Pfam" id="PF10591">
    <property type="entry name" value="SPARC_Ca_bdg"/>
    <property type="match status" value="1"/>
</dbReference>
<dbReference type="Gene3D" id="1.10.238.10">
    <property type="entry name" value="EF-hand"/>
    <property type="match status" value="1"/>
</dbReference>
<feature type="compositionally biased region" description="Polar residues" evidence="5">
    <location>
        <begin position="35"/>
        <end position="53"/>
    </location>
</feature>
<dbReference type="EMBL" id="BKAG01000003">
    <property type="protein sequence ID" value="GEP41332.1"/>
    <property type="molecule type" value="Genomic_DNA"/>
</dbReference>
<gene>
    <name evidence="8" type="ORF">BGE01nite_06230</name>
</gene>
<name>A0A512M3M4_9BACT</name>
<evidence type="ECO:0000256" key="6">
    <source>
        <dbReference type="SAM" id="SignalP"/>
    </source>
</evidence>
<proteinExistence type="predicted"/>
<keyword evidence="2" id="KW-0964">Secreted</keyword>
<dbReference type="OrthoDB" id="6089795at2"/>
<evidence type="ECO:0000313" key="9">
    <source>
        <dbReference type="Proteomes" id="UP000321577"/>
    </source>
</evidence>
<evidence type="ECO:0000313" key="8">
    <source>
        <dbReference type="EMBL" id="GEP41332.1"/>
    </source>
</evidence>
<evidence type="ECO:0000256" key="1">
    <source>
        <dbReference type="ARBA" id="ARBA00004613"/>
    </source>
</evidence>
<dbReference type="PROSITE" id="PS00018">
    <property type="entry name" value="EF_HAND_1"/>
    <property type="match status" value="2"/>
</dbReference>
<evidence type="ECO:0000256" key="3">
    <source>
        <dbReference type="ARBA" id="ARBA00023157"/>
    </source>
</evidence>
<dbReference type="SUPFAM" id="SSF47473">
    <property type="entry name" value="EF-hand"/>
    <property type="match status" value="1"/>
</dbReference>